<name>A0A965GBW5_9PROT</name>
<dbReference type="SUPFAM" id="SSF53067">
    <property type="entry name" value="Actin-like ATPase domain"/>
    <property type="match status" value="2"/>
</dbReference>
<dbReference type="Gene3D" id="3.30.420.150">
    <property type="entry name" value="Exopolyphosphatase. Domain 2"/>
    <property type="match status" value="2"/>
</dbReference>
<feature type="domain" description="Ppx/GppA phosphatase N-terminal" evidence="1">
    <location>
        <begin position="24"/>
        <end position="204"/>
    </location>
</feature>
<organism evidence="2 3">
    <name type="scientific">Candidatus Fonsibacter lacus</name>
    <dbReference type="NCBI Taxonomy" id="2576439"/>
    <lineage>
        <taxon>Bacteria</taxon>
        <taxon>Pseudomonadati</taxon>
        <taxon>Pseudomonadota</taxon>
        <taxon>Alphaproteobacteria</taxon>
        <taxon>Candidatus Pelagibacterales</taxon>
        <taxon>Candidatus Pelagibacterales incertae sedis</taxon>
        <taxon>Candidatus Fonsibacter</taxon>
    </lineage>
</organism>
<comment type="caution">
    <text evidence="2">The sequence shown here is derived from an EMBL/GenBank/DDBJ whole genome shotgun (WGS) entry which is preliminary data.</text>
</comment>
<evidence type="ECO:0000313" key="3">
    <source>
        <dbReference type="Proteomes" id="UP000740727"/>
    </source>
</evidence>
<dbReference type="InterPro" id="IPR043129">
    <property type="entry name" value="ATPase_NBD"/>
</dbReference>
<dbReference type="Proteomes" id="UP000740727">
    <property type="component" value="Unassembled WGS sequence"/>
</dbReference>
<evidence type="ECO:0000259" key="1">
    <source>
        <dbReference type="Pfam" id="PF02541"/>
    </source>
</evidence>
<accession>A0A965GBW5</accession>
<dbReference type="PANTHER" id="PTHR30005">
    <property type="entry name" value="EXOPOLYPHOSPHATASE"/>
    <property type="match status" value="1"/>
</dbReference>
<protein>
    <submittedName>
        <fullName evidence="2">Exopolyphosphatase</fullName>
    </submittedName>
</protein>
<evidence type="ECO:0000313" key="2">
    <source>
        <dbReference type="EMBL" id="NBR93601.1"/>
    </source>
</evidence>
<dbReference type="Gene3D" id="3.30.420.40">
    <property type="match status" value="1"/>
</dbReference>
<dbReference type="InterPro" id="IPR003695">
    <property type="entry name" value="Ppx_GppA_N"/>
</dbReference>
<proteinExistence type="predicted"/>
<dbReference type="GO" id="GO:0016462">
    <property type="term" value="F:pyrophosphatase activity"/>
    <property type="evidence" value="ECO:0007669"/>
    <property type="project" value="TreeGrafter"/>
</dbReference>
<sequence>MSTVAAIDCGTNSIRILISDEGKEVIREMEIVKLGEGVDKTKNFSPAAVERTLSALRRFKRLIDEHGVTQVRFCATSATRDAQNREIFTGPVQSILGVAPEVIAGTEEAKLSFLGATAEMSASQGPFLVVDIGGGSTEFVLGDESVSAARSVDIGCVRMTERHFKNDPPTSNEIILAQKDINRAIDLVEEIVPIRSAKTLVAVGAALGYMHPGRVEVIAAGSLVLAEIMKRTGAVEFIASERDILDGIVATLK</sequence>
<dbReference type="Pfam" id="PF02541">
    <property type="entry name" value="Ppx-GppA"/>
    <property type="match status" value="1"/>
</dbReference>
<gene>
    <name evidence="2" type="ORF">EBT44_01920</name>
</gene>
<dbReference type="PANTHER" id="PTHR30005:SF13">
    <property type="entry name" value="EXOPOLYPHOSPHATASE 2"/>
    <property type="match status" value="1"/>
</dbReference>
<dbReference type="EMBL" id="RFXN01000012">
    <property type="protein sequence ID" value="NBR93601.1"/>
    <property type="molecule type" value="Genomic_DNA"/>
</dbReference>
<dbReference type="AlphaFoldDB" id="A0A965GBW5"/>
<reference evidence="2" key="1">
    <citation type="submission" date="2018-10" db="EMBL/GenBank/DDBJ databases">
        <title>Iterative Subtractive Binning of Freshwater Chronoseries Metagenomes Recovers Nearly Complete Genomes from over Four Hundred Novel Species.</title>
        <authorList>
            <person name="Rodriguez-R L.M."/>
            <person name="Tsementzi D."/>
            <person name="Luo C."/>
            <person name="Konstantinidis K.T."/>
        </authorList>
    </citation>
    <scope>NUCLEOTIDE SEQUENCE</scope>
    <source>
        <strain evidence="2">WB5_2A_028</strain>
    </source>
</reference>
<dbReference type="InterPro" id="IPR050273">
    <property type="entry name" value="GppA/Ppx_hydrolase"/>
</dbReference>